<dbReference type="EMBL" id="CAKLDM010000002">
    <property type="protein sequence ID" value="CAH0538570.1"/>
    <property type="molecule type" value="Genomic_DNA"/>
</dbReference>
<protein>
    <submittedName>
        <fullName evidence="1">Uncharacterized protein</fullName>
    </submittedName>
</protein>
<accession>A0ABN8E0Z5</accession>
<reference evidence="1" key="1">
    <citation type="submission" date="2021-11" db="EMBL/GenBank/DDBJ databases">
        <authorList>
            <person name="Rodrigo-Torres L."/>
            <person name="Arahal R. D."/>
            <person name="Lucena T."/>
        </authorList>
    </citation>
    <scope>NUCLEOTIDE SEQUENCE</scope>
    <source>
        <strain evidence="1">CECT 7928</strain>
    </source>
</reference>
<evidence type="ECO:0000313" key="1">
    <source>
        <dbReference type="EMBL" id="CAH0538570.1"/>
    </source>
</evidence>
<dbReference type="RefSeq" id="WP_237360853.1">
    <property type="nucleotide sequence ID" value="NZ_CAKLDM010000002.1"/>
</dbReference>
<gene>
    <name evidence="1" type="ORF">VMF7928_01492</name>
</gene>
<sequence>MKPQIRRYTQDYPCLNLTALTKCGYLATGYHGEIKSTLHGITVWSLAWRATDSYIELYYSLPYKRDYQRTVKLIHQQAHYGGQRYYLECPTCGEKRKQLYIVSGEPACRLCHQLHYKSQSESPYERAGRKLDKLLTKVDNLGYRFDGYGRAKGQHLTTYREIDKTIHQLQQEICAYINQRFPNSFLGIF</sequence>
<dbReference type="Proteomes" id="UP000838748">
    <property type="component" value="Unassembled WGS sequence"/>
</dbReference>
<evidence type="ECO:0000313" key="2">
    <source>
        <dbReference type="Proteomes" id="UP000838748"/>
    </source>
</evidence>
<keyword evidence="2" id="KW-1185">Reference proteome</keyword>
<proteinExistence type="predicted"/>
<name>A0ABN8E0Z5_9VIBR</name>
<comment type="caution">
    <text evidence="1">The sequence shown here is derived from an EMBL/GenBank/DDBJ whole genome shotgun (WGS) entry which is preliminary data.</text>
</comment>
<organism evidence="1 2">
    <name type="scientific">Vibrio marisflavi CECT 7928</name>
    <dbReference type="NCBI Taxonomy" id="634439"/>
    <lineage>
        <taxon>Bacteria</taxon>
        <taxon>Pseudomonadati</taxon>
        <taxon>Pseudomonadota</taxon>
        <taxon>Gammaproteobacteria</taxon>
        <taxon>Vibrionales</taxon>
        <taxon>Vibrionaceae</taxon>
        <taxon>Vibrio</taxon>
    </lineage>
</organism>